<dbReference type="Proteomes" id="UP001501446">
    <property type="component" value="Unassembled WGS sequence"/>
</dbReference>
<name>A0ABP8WLK9_9MICC</name>
<feature type="compositionally biased region" description="Basic and acidic residues" evidence="1">
    <location>
        <begin position="22"/>
        <end position="40"/>
    </location>
</feature>
<evidence type="ECO:0000256" key="1">
    <source>
        <dbReference type="SAM" id="MobiDB-lite"/>
    </source>
</evidence>
<accession>A0ABP8WLK9</accession>
<comment type="caution">
    <text evidence="2">The sequence shown here is derived from an EMBL/GenBank/DDBJ whole genome shotgun (WGS) entry which is preliminary data.</text>
</comment>
<organism evidence="2 3">
    <name type="scientific">Kocuria gwangalliensis</name>
    <dbReference type="NCBI Taxonomy" id="501592"/>
    <lineage>
        <taxon>Bacteria</taxon>
        <taxon>Bacillati</taxon>
        <taxon>Actinomycetota</taxon>
        <taxon>Actinomycetes</taxon>
        <taxon>Micrococcales</taxon>
        <taxon>Micrococcaceae</taxon>
        <taxon>Kocuria</taxon>
    </lineage>
</organism>
<dbReference type="EMBL" id="BAABLN010000005">
    <property type="protein sequence ID" value="GAA4691052.1"/>
    <property type="molecule type" value="Genomic_DNA"/>
</dbReference>
<evidence type="ECO:0000313" key="3">
    <source>
        <dbReference type="Proteomes" id="UP001501446"/>
    </source>
</evidence>
<protein>
    <submittedName>
        <fullName evidence="2">Uncharacterized protein</fullName>
    </submittedName>
</protein>
<evidence type="ECO:0000313" key="2">
    <source>
        <dbReference type="EMBL" id="GAA4691052.1"/>
    </source>
</evidence>
<keyword evidence="3" id="KW-1185">Reference proteome</keyword>
<feature type="region of interest" description="Disordered" evidence="1">
    <location>
        <begin position="1"/>
        <end position="57"/>
    </location>
</feature>
<feature type="compositionally biased region" description="Low complexity" evidence="1">
    <location>
        <begin position="46"/>
        <end position="57"/>
    </location>
</feature>
<proteinExistence type="predicted"/>
<sequence length="73" mass="8434">MSRPKWSNVGMSENSIWNALETARDKAKEREDEEMQRVEDADNNEQQRAASSRVAARQAVRETLDDILAQRED</sequence>
<gene>
    <name evidence="2" type="ORF">GCM10025781_04930</name>
</gene>
<reference evidence="3" key="1">
    <citation type="journal article" date="2019" name="Int. J. Syst. Evol. Microbiol.">
        <title>The Global Catalogue of Microorganisms (GCM) 10K type strain sequencing project: providing services to taxonomists for standard genome sequencing and annotation.</title>
        <authorList>
            <consortium name="The Broad Institute Genomics Platform"/>
            <consortium name="The Broad Institute Genome Sequencing Center for Infectious Disease"/>
            <person name="Wu L."/>
            <person name="Ma J."/>
        </authorList>
    </citation>
    <scope>NUCLEOTIDE SEQUENCE [LARGE SCALE GENOMIC DNA]</scope>
    <source>
        <strain evidence="3">JCM 18958</strain>
    </source>
</reference>